<dbReference type="InterPro" id="IPR052353">
    <property type="entry name" value="Benzoxazolinone_Detox_Enz"/>
</dbReference>
<feature type="domain" description="MOSC" evidence="1">
    <location>
        <begin position="43"/>
        <end position="176"/>
    </location>
</feature>
<dbReference type="SUPFAM" id="SSF50800">
    <property type="entry name" value="PK beta-barrel domain-like"/>
    <property type="match status" value="1"/>
</dbReference>
<reference evidence="2 3" key="1">
    <citation type="journal article" date="2019" name="Int. J. Syst. Evol. Microbiol.">
        <title>The Global Catalogue of Microorganisms (GCM) 10K type strain sequencing project: providing services to taxonomists for standard genome sequencing and annotation.</title>
        <authorList>
            <consortium name="The Broad Institute Genomics Platform"/>
            <consortium name="The Broad Institute Genome Sequencing Center for Infectious Disease"/>
            <person name="Wu L."/>
            <person name="Ma J."/>
        </authorList>
    </citation>
    <scope>NUCLEOTIDE SEQUENCE [LARGE SCALE GENOMIC DNA]</scope>
    <source>
        <strain evidence="2 3">JCM 9383</strain>
    </source>
</reference>
<dbReference type="EMBL" id="BAAAUX010000011">
    <property type="protein sequence ID" value="GAA2787052.1"/>
    <property type="molecule type" value="Genomic_DNA"/>
</dbReference>
<proteinExistence type="predicted"/>
<dbReference type="InterPro" id="IPR005302">
    <property type="entry name" value="MoCF_Sase_C"/>
</dbReference>
<keyword evidence="3" id="KW-1185">Reference proteome</keyword>
<evidence type="ECO:0000313" key="2">
    <source>
        <dbReference type="EMBL" id="GAA2787052.1"/>
    </source>
</evidence>
<dbReference type="Pfam" id="PF03473">
    <property type="entry name" value="MOSC"/>
    <property type="match status" value="1"/>
</dbReference>
<dbReference type="Gene3D" id="2.40.33.20">
    <property type="entry name" value="PK beta-barrel domain-like"/>
    <property type="match status" value="1"/>
</dbReference>
<organism evidence="2 3">
    <name type="scientific">Saccharopolyspora taberi</name>
    <dbReference type="NCBI Taxonomy" id="60895"/>
    <lineage>
        <taxon>Bacteria</taxon>
        <taxon>Bacillati</taxon>
        <taxon>Actinomycetota</taxon>
        <taxon>Actinomycetes</taxon>
        <taxon>Pseudonocardiales</taxon>
        <taxon>Pseudonocardiaceae</taxon>
        <taxon>Saccharopolyspora</taxon>
    </lineage>
</organism>
<sequence length="237" mass="25696">MTDPDSVEQDAAAANGRVLAVSVGAVRPLAWHGRTVLSGIRKTPVHGPVEVGELGLAGDEQGDTKHHGGPDKAVLLYPGEHYPVWAGEIGDLATPSFGENLTTRGVTEADVVVGSVYAVGSVVLQVTQPRRPCFKQAAFHGIEDMAVRAQRSGRTGFYCRVLRPGHLRAGDRLELLDRPEHGITAAELHRVMNIDRRDLPAARRLLEHSDALPDAWVGVLRKRLDGDLDDQEQRLHG</sequence>
<dbReference type="PANTHER" id="PTHR30212">
    <property type="entry name" value="PROTEIN YIIM"/>
    <property type="match status" value="1"/>
</dbReference>
<protein>
    <submittedName>
        <fullName evidence="2">MOSC domain-containing protein</fullName>
    </submittedName>
</protein>
<comment type="caution">
    <text evidence="2">The sequence shown here is derived from an EMBL/GenBank/DDBJ whole genome shotgun (WGS) entry which is preliminary data.</text>
</comment>
<accession>A0ABN3VAM1</accession>
<dbReference type="PANTHER" id="PTHR30212:SF2">
    <property type="entry name" value="PROTEIN YIIM"/>
    <property type="match status" value="1"/>
</dbReference>
<name>A0ABN3VAM1_9PSEU</name>
<gene>
    <name evidence="2" type="ORF">GCM10010470_21830</name>
</gene>
<dbReference type="Proteomes" id="UP001500979">
    <property type="component" value="Unassembled WGS sequence"/>
</dbReference>
<dbReference type="PROSITE" id="PS51340">
    <property type="entry name" value="MOSC"/>
    <property type="match status" value="1"/>
</dbReference>
<evidence type="ECO:0000259" key="1">
    <source>
        <dbReference type="PROSITE" id="PS51340"/>
    </source>
</evidence>
<evidence type="ECO:0000313" key="3">
    <source>
        <dbReference type="Proteomes" id="UP001500979"/>
    </source>
</evidence>
<dbReference type="InterPro" id="IPR011037">
    <property type="entry name" value="Pyrv_Knase-like_insert_dom_sf"/>
</dbReference>